<feature type="compositionally biased region" description="Polar residues" evidence="6">
    <location>
        <begin position="87"/>
        <end position="96"/>
    </location>
</feature>
<sequence>MKQEQFDKDQLVELLGGKDPADIEPVHEDLHDQDNEILPEKSPIHEENSLNDSELLQTKSDQERTTNTTESETITEETKVSIDTEGTDSSSPSTKASAAGLAPKNLKHETNAAPSPDDISEKELALKRDQSLNHGYDRLPNEVFAGFWVRLAAYICDWIFVHLLTEIIFGFAGPYINLNLGQWESLAISMARLLIFCLYFTFMTALLKGQTPGKILFRLRTVSLQTEDQKIPFSALLTREFFGRIIFYYAAWIMIILVFTNKHQHPIDMLTDTAVINEKYLDAFAKWQLA</sequence>
<feature type="transmembrane region" description="Helical" evidence="7">
    <location>
        <begin position="241"/>
        <end position="260"/>
    </location>
</feature>
<feature type="transmembrane region" description="Helical" evidence="7">
    <location>
        <begin position="158"/>
        <end position="178"/>
    </location>
</feature>
<keyword evidence="4 7" id="KW-1133">Transmembrane helix</keyword>
<reference evidence="9 10" key="1">
    <citation type="submission" date="2020-07" db="EMBL/GenBank/DDBJ databases">
        <title>Facklamia lactis sp. nov., isolated from raw milk.</title>
        <authorList>
            <person name="Doll E.V."/>
            <person name="Huptas C."/>
            <person name="Staib L."/>
            <person name="Wenning M."/>
            <person name="Scherer S."/>
        </authorList>
    </citation>
    <scope>NUCLEOTIDE SEQUENCE [LARGE SCALE GENOMIC DNA]</scope>
    <source>
        <strain evidence="9 10">DSM 111018</strain>
    </source>
</reference>
<keyword evidence="3 7" id="KW-0812">Transmembrane</keyword>
<evidence type="ECO:0000256" key="6">
    <source>
        <dbReference type="SAM" id="MobiDB-lite"/>
    </source>
</evidence>
<dbReference type="EMBL" id="JACBXQ010000005">
    <property type="protein sequence ID" value="MBG9987042.1"/>
    <property type="molecule type" value="Genomic_DNA"/>
</dbReference>
<evidence type="ECO:0000256" key="1">
    <source>
        <dbReference type="ARBA" id="ARBA00004651"/>
    </source>
</evidence>
<feature type="domain" description="RDD" evidence="8">
    <location>
        <begin position="145"/>
        <end position="271"/>
    </location>
</feature>
<keyword evidence="5 7" id="KW-0472">Membrane</keyword>
<evidence type="ECO:0000256" key="4">
    <source>
        <dbReference type="ARBA" id="ARBA00022989"/>
    </source>
</evidence>
<feature type="region of interest" description="Disordered" evidence="6">
    <location>
        <begin position="1"/>
        <end position="119"/>
    </location>
</feature>
<name>A0ABS0LSK4_9LACT</name>
<keyword evidence="10" id="KW-1185">Reference proteome</keyword>
<proteinExistence type="predicted"/>
<dbReference type="InterPro" id="IPR010432">
    <property type="entry name" value="RDD"/>
</dbReference>
<dbReference type="RefSeq" id="WP_197115952.1">
    <property type="nucleotide sequence ID" value="NZ_JACBXQ010000005.1"/>
</dbReference>
<evidence type="ECO:0000313" key="10">
    <source>
        <dbReference type="Proteomes" id="UP000721415"/>
    </source>
</evidence>
<comment type="caution">
    <text evidence="9">The sequence shown here is derived from an EMBL/GenBank/DDBJ whole genome shotgun (WGS) entry which is preliminary data.</text>
</comment>
<evidence type="ECO:0000259" key="8">
    <source>
        <dbReference type="Pfam" id="PF06271"/>
    </source>
</evidence>
<dbReference type="PANTHER" id="PTHR36115:SF9">
    <property type="entry name" value="LMO1584 PROTEIN"/>
    <property type="match status" value="1"/>
</dbReference>
<feature type="compositionally biased region" description="Basic and acidic residues" evidence="6">
    <location>
        <begin position="19"/>
        <end position="48"/>
    </location>
</feature>
<dbReference type="InterPro" id="IPR051791">
    <property type="entry name" value="Pra-immunoreactive"/>
</dbReference>
<accession>A0ABS0LSK4</accession>
<protein>
    <submittedName>
        <fullName evidence="9">RDD family protein</fullName>
    </submittedName>
</protein>
<feature type="compositionally biased region" description="Basic and acidic residues" evidence="6">
    <location>
        <begin position="1"/>
        <end position="11"/>
    </location>
</feature>
<keyword evidence="2" id="KW-1003">Cell membrane</keyword>
<comment type="subcellular location">
    <subcellularLocation>
        <location evidence="1">Cell membrane</location>
        <topology evidence="1">Multi-pass membrane protein</topology>
    </subcellularLocation>
</comment>
<dbReference type="Pfam" id="PF06271">
    <property type="entry name" value="RDD"/>
    <property type="match status" value="1"/>
</dbReference>
<gene>
    <name evidence="9" type="ORF">HZY91_09090</name>
</gene>
<evidence type="ECO:0000256" key="3">
    <source>
        <dbReference type="ARBA" id="ARBA00022692"/>
    </source>
</evidence>
<organism evidence="9 10">
    <name type="scientific">Facklamia lactis</name>
    <dbReference type="NCBI Taxonomy" id="2749967"/>
    <lineage>
        <taxon>Bacteria</taxon>
        <taxon>Bacillati</taxon>
        <taxon>Bacillota</taxon>
        <taxon>Bacilli</taxon>
        <taxon>Lactobacillales</taxon>
        <taxon>Aerococcaceae</taxon>
        <taxon>Facklamia</taxon>
    </lineage>
</organism>
<evidence type="ECO:0000256" key="2">
    <source>
        <dbReference type="ARBA" id="ARBA00022475"/>
    </source>
</evidence>
<feature type="compositionally biased region" description="Polar residues" evidence="6">
    <location>
        <begin position="50"/>
        <end position="59"/>
    </location>
</feature>
<dbReference type="Proteomes" id="UP000721415">
    <property type="component" value="Unassembled WGS sequence"/>
</dbReference>
<evidence type="ECO:0000313" key="9">
    <source>
        <dbReference type="EMBL" id="MBG9987042.1"/>
    </source>
</evidence>
<dbReference type="PANTHER" id="PTHR36115">
    <property type="entry name" value="PROLINE-RICH ANTIGEN HOMOLOG-RELATED"/>
    <property type="match status" value="1"/>
</dbReference>
<evidence type="ECO:0000256" key="5">
    <source>
        <dbReference type="ARBA" id="ARBA00023136"/>
    </source>
</evidence>
<evidence type="ECO:0000256" key="7">
    <source>
        <dbReference type="SAM" id="Phobius"/>
    </source>
</evidence>
<feature type="transmembrane region" description="Helical" evidence="7">
    <location>
        <begin position="190"/>
        <end position="207"/>
    </location>
</feature>